<comment type="caution">
    <text evidence="5">The sequence shown here is derived from an EMBL/GenBank/DDBJ whole genome shotgun (WGS) entry which is preliminary data.</text>
</comment>
<evidence type="ECO:0000256" key="1">
    <source>
        <dbReference type="ARBA" id="ARBA00023015"/>
    </source>
</evidence>
<dbReference type="InterPro" id="IPR046532">
    <property type="entry name" value="DUF6597"/>
</dbReference>
<keyword evidence="3" id="KW-0804">Transcription</keyword>
<evidence type="ECO:0000256" key="2">
    <source>
        <dbReference type="ARBA" id="ARBA00023125"/>
    </source>
</evidence>
<evidence type="ECO:0000313" key="5">
    <source>
        <dbReference type="EMBL" id="MBP2330219.1"/>
    </source>
</evidence>
<organism evidence="5 6">
    <name type="scientific">Kibdelosporangium banguiense</name>
    <dbReference type="NCBI Taxonomy" id="1365924"/>
    <lineage>
        <taxon>Bacteria</taxon>
        <taxon>Bacillati</taxon>
        <taxon>Actinomycetota</taxon>
        <taxon>Actinomycetes</taxon>
        <taxon>Pseudonocardiales</taxon>
        <taxon>Pseudonocardiaceae</taxon>
        <taxon>Kibdelosporangium</taxon>
    </lineage>
</organism>
<dbReference type="Pfam" id="PF12833">
    <property type="entry name" value="HTH_18"/>
    <property type="match status" value="1"/>
</dbReference>
<dbReference type="InterPro" id="IPR018060">
    <property type="entry name" value="HTH_AraC"/>
</dbReference>
<feature type="domain" description="HTH araC/xylS-type" evidence="4">
    <location>
        <begin position="124"/>
        <end position="221"/>
    </location>
</feature>
<dbReference type="Pfam" id="PF20240">
    <property type="entry name" value="DUF6597"/>
    <property type="match status" value="1"/>
</dbReference>
<keyword evidence="6" id="KW-1185">Reference proteome</keyword>
<dbReference type="InterPro" id="IPR050204">
    <property type="entry name" value="AraC_XylS_family_regulators"/>
</dbReference>
<dbReference type="PROSITE" id="PS01124">
    <property type="entry name" value="HTH_ARAC_FAMILY_2"/>
    <property type="match status" value="1"/>
</dbReference>
<proteinExistence type="predicted"/>
<evidence type="ECO:0000313" key="6">
    <source>
        <dbReference type="Proteomes" id="UP001519332"/>
    </source>
</evidence>
<protein>
    <submittedName>
        <fullName evidence="5">AraC-like DNA-binding protein</fullName>
    </submittedName>
</protein>
<evidence type="ECO:0000256" key="3">
    <source>
        <dbReference type="ARBA" id="ARBA00023163"/>
    </source>
</evidence>
<dbReference type="EMBL" id="JAGINW010000001">
    <property type="protein sequence ID" value="MBP2330219.1"/>
    <property type="molecule type" value="Genomic_DNA"/>
</dbReference>
<gene>
    <name evidence="5" type="ORF">JOF56_010604</name>
</gene>
<dbReference type="Proteomes" id="UP001519332">
    <property type="component" value="Unassembled WGS sequence"/>
</dbReference>
<keyword evidence="1" id="KW-0805">Transcription regulation</keyword>
<name>A0ABS4U1X3_9PSEU</name>
<dbReference type="SMART" id="SM00342">
    <property type="entry name" value="HTH_ARAC"/>
    <property type="match status" value="1"/>
</dbReference>
<sequence length="229" mass="25359">MYREYRPLWLADVVDCVWTSTRVGTQRVVPDGCMDIIFSGERLIVAGPDTAAFLSESTGPKVGVRFRPGAAPAFLDIPAHVLKNTRAGLEDLWARDKVERLIDDLHTDQPGKVLLHAVQDAEPDPFARVVEQLARRSGDVRAMAGELGFSERHLHRRCLTTFGYGPKMLHRVLRFDQAMDLIYAGTPFAEAAHLTGYADQAHLSREVKTLAGTTLSTLVQDADVTLYTS</sequence>
<reference evidence="5 6" key="1">
    <citation type="submission" date="2021-03" db="EMBL/GenBank/DDBJ databases">
        <title>Sequencing the genomes of 1000 actinobacteria strains.</title>
        <authorList>
            <person name="Klenk H.-P."/>
        </authorList>
    </citation>
    <scope>NUCLEOTIDE SEQUENCE [LARGE SCALE GENOMIC DNA]</scope>
    <source>
        <strain evidence="5 6">DSM 46670</strain>
    </source>
</reference>
<dbReference type="Gene3D" id="1.10.10.60">
    <property type="entry name" value="Homeodomain-like"/>
    <property type="match status" value="1"/>
</dbReference>
<accession>A0ABS4U1X3</accession>
<evidence type="ECO:0000259" key="4">
    <source>
        <dbReference type="PROSITE" id="PS01124"/>
    </source>
</evidence>
<dbReference type="PANTHER" id="PTHR46796">
    <property type="entry name" value="HTH-TYPE TRANSCRIPTIONAL ACTIVATOR RHAS-RELATED"/>
    <property type="match status" value="1"/>
</dbReference>
<dbReference type="PANTHER" id="PTHR46796:SF15">
    <property type="entry name" value="BLL1074 PROTEIN"/>
    <property type="match status" value="1"/>
</dbReference>
<keyword evidence="2" id="KW-0238">DNA-binding</keyword>